<dbReference type="EMBL" id="ML145091">
    <property type="protein sequence ID" value="TBU62866.1"/>
    <property type="molecule type" value="Genomic_DNA"/>
</dbReference>
<dbReference type="AlphaFoldDB" id="A0A4Q9Q798"/>
<name>A0A4Q9Q798_9APHY</name>
<organism evidence="1 2">
    <name type="scientific">Dichomitus squalens</name>
    <dbReference type="NCBI Taxonomy" id="114155"/>
    <lineage>
        <taxon>Eukaryota</taxon>
        <taxon>Fungi</taxon>
        <taxon>Dikarya</taxon>
        <taxon>Basidiomycota</taxon>
        <taxon>Agaricomycotina</taxon>
        <taxon>Agaricomycetes</taxon>
        <taxon>Polyporales</taxon>
        <taxon>Polyporaceae</taxon>
        <taxon>Dichomitus</taxon>
    </lineage>
</organism>
<evidence type="ECO:0000313" key="2">
    <source>
        <dbReference type="Proteomes" id="UP000292082"/>
    </source>
</evidence>
<keyword evidence="2" id="KW-1185">Reference proteome</keyword>
<sequence length="279" mass="32205">MRTACHIFHLDTFDADVFVRDEYRRFIERLRDARKQKGLRAMAGCLLLGHVGIGKSHFLFYLLIECLTREETVLFTPADGDGYLFNKDGVARLDPNVDHFNLWDQTRIPELADEAPWVWSLVDRFGREKRPASHITYDVPHWQFFVAAPAVQGPDSAWFVRKAQIRRANCWEIPSWTDEELLALLQKVVRWSMLAPEQHARDSTSDAEAIQSIRPEVGRCPCAIFTWLFDPPACNLWYKYNLNPLPASSKWTAYAQFWDLDENEGSAADCIAKPRDSIT</sequence>
<gene>
    <name evidence="1" type="ORF">BD310DRAFT_870191</name>
</gene>
<dbReference type="Proteomes" id="UP000292082">
    <property type="component" value="Unassembled WGS sequence"/>
</dbReference>
<accession>A0A4Q9Q798</accession>
<evidence type="ECO:0000313" key="1">
    <source>
        <dbReference type="EMBL" id="TBU62866.1"/>
    </source>
</evidence>
<protein>
    <submittedName>
        <fullName evidence="1">Uncharacterized protein</fullName>
    </submittedName>
</protein>
<reference evidence="1 2" key="1">
    <citation type="submission" date="2019-01" db="EMBL/GenBank/DDBJ databases">
        <title>Draft genome sequences of three monokaryotic isolates of the white-rot basidiomycete fungus Dichomitus squalens.</title>
        <authorList>
            <consortium name="DOE Joint Genome Institute"/>
            <person name="Lopez S.C."/>
            <person name="Andreopoulos B."/>
            <person name="Pangilinan J."/>
            <person name="Lipzen A."/>
            <person name="Riley R."/>
            <person name="Ahrendt S."/>
            <person name="Ng V."/>
            <person name="Barry K."/>
            <person name="Daum C."/>
            <person name="Grigoriev I.V."/>
            <person name="Hilden K.S."/>
            <person name="Makela M.R."/>
            <person name="de Vries R.P."/>
        </authorList>
    </citation>
    <scope>NUCLEOTIDE SEQUENCE [LARGE SCALE GENOMIC DNA]</scope>
    <source>
        <strain evidence="1 2">CBS 464.89</strain>
    </source>
</reference>
<proteinExistence type="predicted"/>